<evidence type="ECO:0000256" key="1">
    <source>
        <dbReference type="SAM" id="SignalP"/>
    </source>
</evidence>
<evidence type="ECO:0000313" key="2">
    <source>
        <dbReference type="EMBL" id="QUS58789.1"/>
    </source>
</evidence>
<keyword evidence="1" id="KW-0732">Signal</keyword>
<gene>
    <name evidence="2" type="ORF">KGB56_25660</name>
</gene>
<accession>A0ABX8AUM1</accession>
<evidence type="ECO:0000313" key="3">
    <source>
        <dbReference type="Proteomes" id="UP000680706"/>
    </source>
</evidence>
<feature type="signal peptide" evidence="1">
    <location>
        <begin position="1"/>
        <end position="20"/>
    </location>
</feature>
<proteinExistence type="predicted"/>
<dbReference type="Proteomes" id="UP000680706">
    <property type="component" value="Plasmid pAb134-02"/>
</dbReference>
<dbReference type="EMBL" id="CP074128">
    <property type="protein sequence ID" value="QUS58789.1"/>
    <property type="molecule type" value="Genomic_DNA"/>
</dbReference>
<keyword evidence="2" id="KW-0614">Plasmid</keyword>
<organism evidence="2 3">
    <name type="scientific">Pseudovibrio brasiliensis</name>
    <dbReference type="NCBI Taxonomy" id="1898042"/>
    <lineage>
        <taxon>Bacteria</taxon>
        <taxon>Pseudomonadati</taxon>
        <taxon>Pseudomonadota</taxon>
        <taxon>Alphaproteobacteria</taxon>
        <taxon>Hyphomicrobiales</taxon>
        <taxon>Stappiaceae</taxon>
        <taxon>Pseudovibrio</taxon>
    </lineage>
</organism>
<geneLocation type="plasmid" evidence="2 3">
    <name>pAb134-02</name>
</geneLocation>
<name>A0ABX8AUM1_9HYPH</name>
<protein>
    <submittedName>
        <fullName evidence="2">Uncharacterized protein</fullName>
    </submittedName>
</protein>
<keyword evidence="3" id="KW-1185">Reference proteome</keyword>
<dbReference type="RefSeq" id="WP_075697699.1">
    <property type="nucleotide sequence ID" value="NZ_CP074128.1"/>
</dbReference>
<reference evidence="2 3" key="1">
    <citation type="journal article" date="2021" name="Angew. Chem. Int. Ed. Engl.">
        <title>A novel family of nonribosomal peptides modulate collective behavior in Pseudovibrio bacteria isolated from marine sponges.</title>
        <authorList>
            <person name="Ioca L.P."/>
            <person name="Dai Y."/>
            <person name="Kunakom S."/>
            <person name="Diaz-Espinosa J."/>
            <person name="Krunic A."/>
            <person name="Crnkovic C.M."/>
            <person name="Orjala J."/>
            <person name="Sanchez L.M."/>
            <person name="Ferreira A.G."/>
            <person name="Berlinck R.G.S."/>
            <person name="Eustaquio A.S."/>
        </authorList>
    </citation>
    <scope>NUCLEOTIDE SEQUENCE [LARGE SCALE GENOMIC DNA]</scope>
    <source>
        <strain evidence="2 3">Ab134</strain>
        <plasmid evidence="2 3">pAb134-02</plasmid>
    </source>
</reference>
<feature type="chain" id="PRO_5047191978" evidence="1">
    <location>
        <begin position="21"/>
        <end position="130"/>
    </location>
</feature>
<sequence>MIRQIVGIAFLLTGTSIAMAEDHSGDVRANRSTIVNRHFYYNSQLCSSGPIAQVKLKKEPKNGSVKIVRSVWVPEKGKCKGKKFKGVDIIYTPKRGYRGPDEFSTKYSMPKYANRSTLRYLHDNYKMQVK</sequence>